<evidence type="ECO:0000313" key="3">
    <source>
        <dbReference type="Proteomes" id="UP000199343"/>
    </source>
</evidence>
<gene>
    <name evidence="2" type="ORF">GA0070608_5812</name>
</gene>
<keyword evidence="1" id="KW-0472">Membrane</keyword>
<accession>A0A1C6W4L8</accession>
<feature type="transmembrane region" description="Helical" evidence="1">
    <location>
        <begin position="36"/>
        <end position="58"/>
    </location>
</feature>
<keyword evidence="1" id="KW-1133">Transmembrane helix</keyword>
<sequence>MLATRTKRVRGLLLIVETGLVAAGSVLLILNAGGNVFAYILAATLLLLSAYFLVGALVRWRQATDPRGQ</sequence>
<dbReference type="AlphaFoldDB" id="A0A1C6W4L8"/>
<name>A0A1C6W4L8_9ACTN</name>
<proteinExistence type="predicted"/>
<protein>
    <submittedName>
        <fullName evidence="2">Uncharacterized protein</fullName>
    </submittedName>
</protein>
<organism evidence="2 3">
    <name type="scientific">Micromonospora peucetia</name>
    <dbReference type="NCBI Taxonomy" id="47871"/>
    <lineage>
        <taxon>Bacteria</taxon>
        <taxon>Bacillati</taxon>
        <taxon>Actinomycetota</taxon>
        <taxon>Actinomycetes</taxon>
        <taxon>Micromonosporales</taxon>
        <taxon>Micromonosporaceae</taxon>
        <taxon>Micromonospora</taxon>
    </lineage>
</organism>
<dbReference type="Proteomes" id="UP000199343">
    <property type="component" value="Unassembled WGS sequence"/>
</dbReference>
<reference evidence="2 3" key="1">
    <citation type="submission" date="2016-06" db="EMBL/GenBank/DDBJ databases">
        <authorList>
            <person name="Kjaerup R.B."/>
            <person name="Dalgaard T.S."/>
            <person name="Juul-Madsen H.R."/>
        </authorList>
    </citation>
    <scope>NUCLEOTIDE SEQUENCE [LARGE SCALE GENOMIC DNA]</scope>
    <source>
        <strain evidence="2 3">DSM 43363</strain>
    </source>
</reference>
<evidence type="ECO:0000313" key="2">
    <source>
        <dbReference type="EMBL" id="SCL73519.1"/>
    </source>
</evidence>
<dbReference type="RefSeq" id="WP_141719583.1">
    <property type="nucleotide sequence ID" value="NZ_FMIC01000002.1"/>
</dbReference>
<dbReference type="EMBL" id="FMIC01000002">
    <property type="protein sequence ID" value="SCL73519.1"/>
    <property type="molecule type" value="Genomic_DNA"/>
</dbReference>
<feature type="transmembrane region" description="Helical" evidence="1">
    <location>
        <begin position="12"/>
        <end position="30"/>
    </location>
</feature>
<keyword evidence="1" id="KW-0812">Transmembrane</keyword>
<evidence type="ECO:0000256" key="1">
    <source>
        <dbReference type="SAM" id="Phobius"/>
    </source>
</evidence>